<keyword evidence="3" id="KW-1185">Reference proteome</keyword>
<organism evidence="2 3">
    <name type="scientific">Carboxydocella sporoproducens DSM 16521</name>
    <dbReference type="NCBI Taxonomy" id="1121270"/>
    <lineage>
        <taxon>Bacteria</taxon>
        <taxon>Bacillati</taxon>
        <taxon>Bacillota</taxon>
        <taxon>Clostridia</taxon>
        <taxon>Eubacteriales</taxon>
        <taxon>Clostridiales Family XVI. Incertae Sedis</taxon>
        <taxon>Carboxydocella</taxon>
    </lineage>
</organism>
<protein>
    <submittedName>
        <fullName evidence="2">Ribonuclease BN, tRNA processing enzyme</fullName>
    </submittedName>
</protein>
<dbReference type="Gene3D" id="3.60.15.10">
    <property type="entry name" value="Ribonuclease Z/Hydroxyacylglutathione hydrolase-like"/>
    <property type="match status" value="1"/>
</dbReference>
<gene>
    <name evidence="2" type="ORF">SAMN02745885_00172</name>
</gene>
<accession>A0A1T4LEW6</accession>
<dbReference type="RefSeq" id="WP_078664319.1">
    <property type="nucleotide sequence ID" value="NZ_FUXM01000001.1"/>
</dbReference>
<dbReference type="PANTHER" id="PTHR46018">
    <property type="entry name" value="ZINC PHOSPHODIESTERASE ELAC PROTEIN 1"/>
    <property type="match status" value="1"/>
</dbReference>
<dbReference type="InterPro" id="IPR036866">
    <property type="entry name" value="RibonucZ/Hydroxyglut_hydro"/>
</dbReference>
<dbReference type="Pfam" id="PF12706">
    <property type="entry name" value="Lactamase_B_2"/>
    <property type="match status" value="1"/>
</dbReference>
<dbReference type="SUPFAM" id="SSF56281">
    <property type="entry name" value="Metallo-hydrolase/oxidoreductase"/>
    <property type="match status" value="1"/>
</dbReference>
<dbReference type="EMBL" id="FUXM01000001">
    <property type="protein sequence ID" value="SJZ53213.1"/>
    <property type="molecule type" value="Genomic_DNA"/>
</dbReference>
<reference evidence="3" key="1">
    <citation type="submission" date="2017-02" db="EMBL/GenBank/DDBJ databases">
        <authorList>
            <person name="Varghese N."/>
            <person name="Submissions S."/>
        </authorList>
    </citation>
    <scope>NUCLEOTIDE SEQUENCE [LARGE SCALE GENOMIC DNA]</scope>
    <source>
        <strain evidence="3">DSM 16521</strain>
    </source>
</reference>
<dbReference type="OrthoDB" id="9800940at2"/>
<dbReference type="GO" id="GO:0042781">
    <property type="term" value="F:3'-tRNA processing endoribonuclease activity"/>
    <property type="evidence" value="ECO:0007669"/>
    <property type="project" value="TreeGrafter"/>
</dbReference>
<evidence type="ECO:0000313" key="2">
    <source>
        <dbReference type="EMBL" id="SJZ53213.1"/>
    </source>
</evidence>
<evidence type="ECO:0000313" key="3">
    <source>
        <dbReference type="Proteomes" id="UP000189933"/>
    </source>
</evidence>
<dbReference type="SMART" id="SM00849">
    <property type="entry name" value="Lactamase_B"/>
    <property type="match status" value="1"/>
</dbReference>
<evidence type="ECO:0000259" key="1">
    <source>
        <dbReference type="SMART" id="SM00849"/>
    </source>
</evidence>
<proteinExistence type="predicted"/>
<name>A0A1T4LEW6_9FIRM</name>
<sequence>MKLTVLGCWGPYPRAGGACSGYLVRSGDTAILLDCGNGVFGRLREHMDFWQLTAVIITHWHPDHWADLHCIRHAIAGAIREGRRPGPLPVYAPVEPAQLFEQFVAYQEALQLIAIPAAGGQARAGQLELKFFPVSHSLPAYAVRLEAEGKSLVYTGDAAYSEELAEFSRECGLLLAEASLQVEHESKGQELGHLSSRQAGQLARQAGAGFLLLTHLWPEFNAALSLKEAREVFSGRLDLAREGRSWTVEGR</sequence>
<dbReference type="InterPro" id="IPR001279">
    <property type="entry name" value="Metallo-B-lactamas"/>
</dbReference>
<dbReference type="PANTHER" id="PTHR46018:SF4">
    <property type="entry name" value="METALLO-HYDROLASE YHFI-RELATED"/>
    <property type="match status" value="1"/>
</dbReference>
<dbReference type="AlphaFoldDB" id="A0A1T4LEW6"/>
<dbReference type="CDD" id="cd07716">
    <property type="entry name" value="RNaseZ_short-form-like_MBL-fold"/>
    <property type="match status" value="1"/>
</dbReference>
<dbReference type="Proteomes" id="UP000189933">
    <property type="component" value="Unassembled WGS sequence"/>
</dbReference>
<feature type="domain" description="Metallo-beta-lactamase" evidence="1">
    <location>
        <begin position="18"/>
        <end position="193"/>
    </location>
</feature>